<dbReference type="KEGG" id="drg:H9K76_05365"/>
<dbReference type="AlphaFoldDB" id="A0A7G9RRQ3"/>
<protein>
    <submittedName>
        <fullName evidence="3">PRC-barrel domain-containing protein</fullName>
    </submittedName>
</protein>
<dbReference type="PANTHER" id="PTHR36505">
    <property type="entry name" value="BLR1072 PROTEIN"/>
    <property type="match status" value="1"/>
</dbReference>
<evidence type="ECO:0000313" key="3">
    <source>
        <dbReference type="EMBL" id="QNN58278.1"/>
    </source>
</evidence>
<dbReference type="InterPro" id="IPR011033">
    <property type="entry name" value="PRC_barrel-like_sf"/>
</dbReference>
<evidence type="ECO:0000259" key="2">
    <source>
        <dbReference type="Pfam" id="PF05239"/>
    </source>
</evidence>
<dbReference type="RefSeq" id="WP_187598522.1">
    <property type="nucleotide sequence ID" value="NZ_CP060714.1"/>
</dbReference>
<reference evidence="3 4" key="1">
    <citation type="submission" date="2020-08" db="EMBL/GenBank/DDBJ databases">
        <title>Genome sequence of Diaphorobacter ruginosibacter DSM 27467T.</title>
        <authorList>
            <person name="Hyun D.-W."/>
            <person name="Bae J.-W."/>
        </authorList>
    </citation>
    <scope>NUCLEOTIDE SEQUENCE [LARGE SCALE GENOMIC DNA]</scope>
    <source>
        <strain evidence="3 4">DSM 27467</strain>
    </source>
</reference>
<dbReference type="Proteomes" id="UP000515811">
    <property type="component" value="Chromosome"/>
</dbReference>
<dbReference type="InterPro" id="IPR027275">
    <property type="entry name" value="PRC-brl_dom"/>
</dbReference>
<dbReference type="PANTHER" id="PTHR36505:SF1">
    <property type="entry name" value="BLR1072 PROTEIN"/>
    <property type="match status" value="1"/>
</dbReference>
<feature type="compositionally biased region" description="Polar residues" evidence="1">
    <location>
        <begin position="213"/>
        <end position="231"/>
    </location>
</feature>
<evidence type="ECO:0000256" key="1">
    <source>
        <dbReference type="SAM" id="MobiDB-lite"/>
    </source>
</evidence>
<gene>
    <name evidence="3" type="ORF">H9K76_05365</name>
</gene>
<dbReference type="SUPFAM" id="SSF50346">
    <property type="entry name" value="PRC-barrel domain"/>
    <property type="match status" value="1"/>
</dbReference>
<dbReference type="Pfam" id="PF05239">
    <property type="entry name" value="PRC"/>
    <property type="match status" value="1"/>
</dbReference>
<organism evidence="3 4">
    <name type="scientific">Diaphorobacter ruginosibacter</name>
    <dbReference type="NCBI Taxonomy" id="1715720"/>
    <lineage>
        <taxon>Bacteria</taxon>
        <taxon>Pseudomonadati</taxon>
        <taxon>Pseudomonadota</taxon>
        <taxon>Betaproteobacteria</taxon>
        <taxon>Burkholderiales</taxon>
        <taxon>Comamonadaceae</taxon>
        <taxon>Diaphorobacter</taxon>
    </lineage>
</organism>
<sequence length="258" mass="27441">MNNEAARSAIRSPFHLSHEDTATLATGWSARNNLIGLEVYNEREEHVGSVSDLIVGTGGARMFAIVGVGGFLGLGTRDVAIPVEFFKLRDSQLILPQATEEALKHLPEFIYPAEGWNTYDFSLTAPTPGRAQASTKPTGGSATPANPMYRRILSTRTMPRPIGPAMSAALKATPNGRPHARMRKAGGTSNVEAAACPGPRPNLQSRPHGIAPTGNTSRKQATEKNPGSRQTVVAGRAGWPMSGANSMDTKVLARPSHK</sequence>
<name>A0A7G9RRQ3_9BURK</name>
<dbReference type="EMBL" id="CP060714">
    <property type="protein sequence ID" value="QNN58278.1"/>
    <property type="molecule type" value="Genomic_DNA"/>
</dbReference>
<proteinExistence type="predicted"/>
<feature type="region of interest" description="Disordered" evidence="1">
    <location>
        <begin position="171"/>
        <end position="258"/>
    </location>
</feature>
<feature type="domain" description="PRC-barrel" evidence="2">
    <location>
        <begin position="31"/>
        <end position="97"/>
    </location>
</feature>
<keyword evidence="4" id="KW-1185">Reference proteome</keyword>
<accession>A0A7G9RRQ3</accession>
<dbReference type="Gene3D" id="2.30.30.240">
    <property type="entry name" value="PRC-barrel domain"/>
    <property type="match status" value="1"/>
</dbReference>
<evidence type="ECO:0000313" key="4">
    <source>
        <dbReference type="Proteomes" id="UP000515811"/>
    </source>
</evidence>